<evidence type="ECO:0000313" key="4">
    <source>
        <dbReference type="EMBL" id="AZQ94289.1"/>
    </source>
</evidence>
<dbReference type="Proteomes" id="UP000280228">
    <property type="component" value="Chromosome"/>
</dbReference>
<organism evidence="4 5">
    <name type="scientific">Moraxella catarrhalis</name>
    <name type="common">Branhamella catarrhalis</name>
    <dbReference type="NCBI Taxonomy" id="480"/>
    <lineage>
        <taxon>Bacteria</taxon>
        <taxon>Pseudomonadati</taxon>
        <taxon>Pseudomonadota</taxon>
        <taxon>Gammaproteobacteria</taxon>
        <taxon>Moraxellales</taxon>
        <taxon>Moraxellaceae</taxon>
        <taxon>Moraxella</taxon>
    </lineage>
</organism>
<keyword evidence="2" id="KW-0732">Signal</keyword>
<dbReference type="InterPro" id="IPR009009">
    <property type="entry name" value="RlpA-like_DPBB"/>
</dbReference>
<evidence type="ECO:0000259" key="3">
    <source>
        <dbReference type="Pfam" id="PF03330"/>
    </source>
</evidence>
<dbReference type="CDD" id="cd22268">
    <property type="entry name" value="DPBB_RlpA-like"/>
    <property type="match status" value="1"/>
</dbReference>
<dbReference type="SUPFAM" id="SSF50685">
    <property type="entry name" value="Barwin-like endoglucanases"/>
    <property type="match status" value="1"/>
</dbReference>
<dbReference type="Pfam" id="PF03330">
    <property type="entry name" value="DPBB_1"/>
    <property type="match status" value="1"/>
</dbReference>
<proteinExistence type="inferred from homology"/>
<name>A0A3A9N1A7_MORCA</name>
<sequence length="109" mass="11950">MKYLFLAIALLATASQANYATYYGDKFHGRKTASGERFDQNAMTCASNSHKFGTRLKVTNTANDKSVICRVNDRGGFGKYGTTLDLSKASFAKIASLSQGKIKVTIRRL</sequence>
<evidence type="ECO:0000256" key="1">
    <source>
        <dbReference type="RuleBase" id="RU003495"/>
    </source>
</evidence>
<dbReference type="InterPro" id="IPR012997">
    <property type="entry name" value="RplA"/>
</dbReference>
<protein>
    <submittedName>
        <fullName evidence="4">Rare lipoA family protein</fullName>
    </submittedName>
</protein>
<dbReference type="EMBL" id="CP034662">
    <property type="protein sequence ID" value="AZQ94289.1"/>
    <property type="molecule type" value="Genomic_DNA"/>
</dbReference>
<feature type="chain" id="PRO_5030072717" evidence="2">
    <location>
        <begin position="20"/>
        <end position="109"/>
    </location>
</feature>
<dbReference type="InterPro" id="IPR036908">
    <property type="entry name" value="RlpA-like_sf"/>
</dbReference>
<gene>
    <name evidence="4" type="ORF">EJK53_1721</name>
</gene>
<evidence type="ECO:0000256" key="2">
    <source>
        <dbReference type="SAM" id="SignalP"/>
    </source>
</evidence>
<feature type="domain" description="RlpA-like protein double-psi beta-barrel" evidence="3">
    <location>
        <begin position="17"/>
        <end position="106"/>
    </location>
</feature>
<dbReference type="AlphaFoldDB" id="A0A3A9N1A7"/>
<feature type="signal peptide" evidence="2">
    <location>
        <begin position="1"/>
        <end position="19"/>
    </location>
</feature>
<dbReference type="RefSeq" id="WP_120661297.1">
    <property type="nucleotide sequence ID" value="NZ_CP034662.1"/>
</dbReference>
<dbReference type="PANTHER" id="PTHR34183:SF8">
    <property type="entry name" value="ENDOLYTIC PEPTIDOGLYCAN TRANSGLYCOSYLASE RLPA-RELATED"/>
    <property type="match status" value="1"/>
</dbReference>
<dbReference type="PANTHER" id="PTHR34183">
    <property type="entry name" value="ENDOLYTIC PEPTIDOGLYCAN TRANSGLYCOSYLASE RLPA"/>
    <property type="match status" value="1"/>
</dbReference>
<accession>A0A3A9N1A7</accession>
<evidence type="ECO:0000313" key="5">
    <source>
        <dbReference type="Proteomes" id="UP000280228"/>
    </source>
</evidence>
<comment type="similarity">
    <text evidence="1">Belongs to the RlpA family.</text>
</comment>
<reference evidence="4 5" key="1">
    <citation type="submission" date="2018-12" db="EMBL/GenBank/DDBJ databases">
        <title>Persistence of Moraxella catarrhalis in Chronic Obstructive Pulmonary Disease and Regulation of the Hag/MID Adhesin.</title>
        <authorList>
            <person name="Murphy T."/>
            <person name="Zhao X."/>
            <person name="Vyas G."/>
            <person name="Aluvathingal J."/>
            <person name="Nadendla S."/>
            <person name="Tallon L."/>
            <person name="Tettelin H."/>
        </authorList>
    </citation>
    <scope>NUCLEOTIDE SEQUENCE [LARGE SCALE GENOMIC DNA]</scope>
    <source>
        <strain evidence="4 5">46P58B1</strain>
    </source>
</reference>
<dbReference type="NCBIfam" id="TIGR00413">
    <property type="entry name" value="rlpA"/>
    <property type="match status" value="1"/>
</dbReference>
<dbReference type="Gene3D" id="2.40.40.10">
    <property type="entry name" value="RlpA-like domain"/>
    <property type="match status" value="1"/>
</dbReference>